<feature type="transmembrane region" description="Helical" evidence="1">
    <location>
        <begin position="97"/>
        <end position="114"/>
    </location>
</feature>
<dbReference type="AlphaFoldDB" id="A0A1X7N9U9"/>
<evidence type="ECO:0000313" key="4">
    <source>
        <dbReference type="Proteomes" id="UP000193969"/>
    </source>
</evidence>
<reference evidence="4" key="1">
    <citation type="submission" date="2017-04" db="EMBL/GenBank/DDBJ databases">
        <authorList>
            <person name="Varghese N."/>
            <person name="Submissions S."/>
        </authorList>
    </citation>
    <scope>NUCLEOTIDE SEQUENCE [LARGE SCALE GENOMIC DNA]</scope>
    <source>
        <strain evidence="4">FDF-1</strain>
    </source>
</reference>
<keyword evidence="1" id="KW-0812">Transmembrane</keyword>
<evidence type="ECO:0000313" key="2">
    <source>
        <dbReference type="EMBL" id="RNI13454.1"/>
    </source>
</evidence>
<dbReference type="EMBL" id="RJJH01000001">
    <property type="protein sequence ID" value="RNI13454.1"/>
    <property type="molecule type" value="Genomic_DNA"/>
</dbReference>
<reference evidence="3" key="2">
    <citation type="submission" date="2017-04" db="EMBL/GenBank/DDBJ databases">
        <authorList>
            <person name="Afonso C.L."/>
            <person name="Miller P.J."/>
            <person name="Scott M.A."/>
            <person name="Spackman E."/>
            <person name="Goraichik I."/>
            <person name="Dimitrov K.M."/>
            <person name="Suarez D.L."/>
            <person name="Swayne D.E."/>
        </authorList>
    </citation>
    <scope>NUCLEOTIDE SEQUENCE [LARGE SCALE GENOMIC DNA]</scope>
    <source>
        <strain evidence="3">FDF-1</strain>
    </source>
</reference>
<evidence type="ECO:0008006" key="6">
    <source>
        <dbReference type="Google" id="ProtNLM"/>
    </source>
</evidence>
<gene>
    <name evidence="2" type="ORF">EFE41_02435</name>
    <name evidence="3" type="ORF">SAMN06264941_0841</name>
</gene>
<organism evidence="3 4">
    <name type="scientific">Methanohalophilus portucalensis FDF-1</name>
    <dbReference type="NCBI Taxonomy" id="523843"/>
    <lineage>
        <taxon>Archaea</taxon>
        <taxon>Methanobacteriati</taxon>
        <taxon>Methanobacteriota</taxon>
        <taxon>Stenosarchaea group</taxon>
        <taxon>Methanomicrobia</taxon>
        <taxon>Methanosarcinales</taxon>
        <taxon>Methanosarcinaceae</taxon>
        <taxon>Methanohalophilus</taxon>
    </lineage>
</organism>
<dbReference type="RefSeq" id="WP_072358728.1">
    <property type="nucleotide sequence ID" value="NZ_FXBN01000001.1"/>
</dbReference>
<proteinExistence type="predicted"/>
<dbReference type="EMBL" id="FXBN01000001">
    <property type="protein sequence ID" value="SMH34368.1"/>
    <property type="molecule type" value="Genomic_DNA"/>
</dbReference>
<sequence length="143" mass="16496">MQAKQFKAKFLIVTGGLLGLLFYYLYVIFLMNIKEHFFSKADTTISNLVVVQNWGPVDYWLDTGLLVFFVIAGIYILNSNKLTAPEKIRDITLIKSAVIGFLLYIPITAMFYIYNLDISYRITVAGGYICILVIYLIFRRKRV</sequence>
<reference evidence="2 5" key="3">
    <citation type="submission" date="2018-10" db="EMBL/GenBank/DDBJ databases">
        <title>Cultivation of a novel Methanohalophilus strain from Kebrit Deep of the Red Sea and a genomic comparison of members of the genus Methanohalophilus.</title>
        <authorList>
            <person name="Guan Y."/>
            <person name="Ngugi D.K."/>
            <person name="Stingl U."/>
        </authorList>
    </citation>
    <scope>NUCLEOTIDE SEQUENCE [LARGE SCALE GENOMIC DNA]</scope>
    <source>
        <strain evidence="2 5">DSM 7471</strain>
    </source>
</reference>
<dbReference type="Proteomes" id="UP000278252">
    <property type="component" value="Unassembled WGS sequence"/>
</dbReference>
<dbReference type="Proteomes" id="UP000193969">
    <property type="component" value="Unassembled WGS sequence"/>
</dbReference>
<feature type="transmembrane region" description="Helical" evidence="1">
    <location>
        <begin position="59"/>
        <end position="77"/>
    </location>
</feature>
<dbReference type="OrthoDB" id="137690at2157"/>
<protein>
    <recommendedName>
        <fullName evidence="6">DUF2178 domain-containing protein</fullName>
    </recommendedName>
</protein>
<keyword evidence="1" id="KW-0472">Membrane</keyword>
<keyword evidence="1" id="KW-1133">Transmembrane helix</keyword>
<evidence type="ECO:0000313" key="5">
    <source>
        <dbReference type="Proteomes" id="UP000278252"/>
    </source>
</evidence>
<evidence type="ECO:0000313" key="3">
    <source>
        <dbReference type="EMBL" id="SMH34368.1"/>
    </source>
</evidence>
<feature type="transmembrane region" description="Helical" evidence="1">
    <location>
        <begin position="120"/>
        <end position="138"/>
    </location>
</feature>
<accession>A0A1X7N9U9</accession>
<evidence type="ECO:0000256" key="1">
    <source>
        <dbReference type="SAM" id="Phobius"/>
    </source>
</evidence>
<feature type="transmembrane region" description="Helical" evidence="1">
    <location>
        <begin position="12"/>
        <end position="33"/>
    </location>
</feature>
<name>A0A1X7N9U9_9EURY</name>
<keyword evidence="4" id="KW-1185">Reference proteome</keyword>